<evidence type="ECO:0000259" key="1">
    <source>
        <dbReference type="Pfam" id="PF13358"/>
    </source>
</evidence>
<organism evidence="2 3">
    <name type="scientific">Roseibium algae</name>
    <dbReference type="NCBI Taxonomy" id="3123038"/>
    <lineage>
        <taxon>Bacteria</taxon>
        <taxon>Pseudomonadati</taxon>
        <taxon>Pseudomonadota</taxon>
        <taxon>Alphaproteobacteria</taxon>
        <taxon>Hyphomicrobiales</taxon>
        <taxon>Stappiaceae</taxon>
        <taxon>Roseibium</taxon>
    </lineage>
</organism>
<feature type="domain" description="Tc1-like transposase DDE" evidence="1">
    <location>
        <begin position="5"/>
        <end position="134"/>
    </location>
</feature>
<evidence type="ECO:0000313" key="3">
    <source>
        <dbReference type="Proteomes" id="UP001385499"/>
    </source>
</evidence>
<dbReference type="InterPro" id="IPR047655">
    <property type="entry name" value="Transpos_IS630-like"/>
</dbReference>
<dbReference type="PANTHER" id="PTHR46564">
    <property type="entry name" value="TRANSPOSASE"/>
    <property type="match status" value="1"/>
</dbReference>
<dbReference type="PANTHER" id="PTHR46564:SF1">
    <property type="entry name" value="TRANSPOSASE"/>
    <property type="match status" value="1"/>
</dbReference>
<proteinExistence type="predicted"/>
<dbReference type="RefSeq" id="WP_340277619.1">
    <property type="nucleotide sequence ID" value="NZ_JBAKIA010000028.1"/>
</dbReference>
<gene>
    <name evidence="2" type="ORF">V6575_22225</name>
</gene>
<protein>
    <submittedName>
        <fullName evidence="2">IS630 family transposase</fullName>
    </submittedName>
</protein>
<dbReference type="NCBIfam" id="NF033545">
    <property type="entry name" value="transpos_IS630"/>
    <property type="match status" value="1"/>
</dbReference>
<reference evidence="2 3" key="1">
    <citation type="submission" date="2024-02" db="EMBL/GenBank/DDBJ databases">
        <title>Roseibium algae sp. nov., isolated from marine alga (Grateloupia sp.), showing potential in myo-inositol conversion.</title>
        <authorList>
            <person name="Wang Y."/>
        </authorList>
    </citation>
    <scope>NUCLEOTIDE SEQUENCE [LARGE SCALE GENOMIC DNA]</scope>
    <source>
        <strain evidence="2 3">H3510</strain>
    </source>
</reference>
<comment type="caution">
    <text evidence="2">The sequence shown here is derived from an EMBL/GenBank/DDBJ whole genome shotgun (WGS) entry which is preliminary data.</text>
</comment>
<dbReference type="Pfam" id="PF13358">
    <property type="entry name" value="DDE_3"/>
    <property type="match status" value="1"/>
</dbReference>
<dbReference type="InterPro" id="IPR038717">
    <property type="entry name" value="Tc1-like_DDE_dom"/>
</dbReference>
<dbReference type="EMBL" id="JBAKIA010000028">
    <property type="protein sequence ID" value="MEJ8476805.1"/>
    <property type="molecule type" value="Genomic_DNA"/>
</dbReference>
<keyword evidence="3" id="KW-1185">Reference proteome</keyword>
<dbReference type="InterPro" id="IPR036397">
    <property type="entry name" value="RNaseH_sf"/>
</dbReference>
<dbReference type="Gene3D" id="3.30.420.10">
    <property type="entry name" value="Ribonuclease H-like superfamily/Ribonuclease H"/>
    <property type="match status" value="1"/>
</dbReference>
<sequence>MAEDQHGQAHRLAPRGERLVDYAPFGHWHTQTFVAALRRDKLTAPWVLDGTINRNRFETHVENQLAPTLQKGDVVILDKLSSHKSPRAAERLRERGAWFLFLPPYSPDLNPIEMAFSKLKALIRKAAARTYEDLWKAVGHVCNLFTDEECCNFFNAAGYRTN</sequence>
<name>A0ABU8TTB0_9HYPH</name>
<accession>A0ABU8TTB0</accession>
<dbReference type="Proteomes" id="UP001385499">
    <property type="component" value="Unassembled WGS sequence"/>
</dbReference>
<evidence type="ECO:0000313" key="2">
    <source>
        <dbReference type="EMBL" id="MEJ8476805.1"/>
    </source>
</evidence>